<dbReference type="InterPro" id="IPR002821">
    <property type="entry name" value="Hydantoinase_A"/>
</dbReference>
<name>A0A381VIU2_9ZZZZ</name>
<feature type="domain" description="Acetophenone carboxylase-like C-terminal" evidence="3">
    <location>
        <begin position="578"/>
        <end position="668"/>
    </location>
</feature>
<feature type="non-terminal residue" evidence="4">
    <location>
        <position position="1"/>
    </location>
</feature>
<proteinExistence type="predicted"/>
<evidence type="ECO:0000313" key="4">
    <source>
        <dbReference type="EMBL" id="SVA40114.1"/>
    </source>
</evidence>
<sequence length="671" mass="71116">LVTMSAPMSQGPTGPSTLVLAVDTGGTFTDLVLLAEGVITTLKLPSTKEDPSQAVIDGIRQILDPEIDFALLHGSTVATNALLERSGARVVLITNEGFEDIIEIGRQNRPQLYALVGHRPPPLVHRTDRLGVTGRIGPTGDEISPLDQQRVAELPEAVSELGAESIAISLLHAYANDEHERVLSKAVEALGLPLSVSSVLVPEFREYERTSTTVVNAYVAPLMDHYLGRLSNEAGASRVTIMGSNGGVLPVARARREPVRTVLSGPAGGVMGALTWARRAGQDSIISFDMGGTSTDVSLCPGQALRTREFEIAGQPVAIPVIDIHTVGAGGGSIARMDPGGALRVGPESAGADPGPICYGMGGTEVTVTDAHVWLGRLPPNAFPVGDSVLDRNSIREPLQRLADELDSTMSGAAEGVLAVANTAMERALRVISVERGFDPIDFALVAFGGAGGLHVAELLKRLGASKAIVPPDPGLLSAYGMLASPVTRERSRTVLVSSATSGSEQILITELEDLEADAREAMLSEGSDPSTLTAEHWVDARYQGQSFELAVPAQDWIGRFHRSHFERYGYERPETPVEAVTLRVTVSAPSPDFMPASIDTGSGPPPSTSAETFISGELVQVESVRRQDLLAGHKLSGPAVIQEYSATTWVPQNFYVQVDQWGCLHLITAD</sequence>
<dbReference type="InterPro" id="IPR049517">
    <property type="entry name" value="ACX-like_C"/>
</dbReference>
<organism evidence="4">
    <name type="scientific">marine metagenome</name>
    <dbReference type="NCBI Taxonomy" id="408172"/>
    <lineage>
        <taxon>unclassified sequences</taxon>
        <taxon>metagenomes</taxon>
        <taxon>ecological metagenomes</taxon>
    </lineage>
</organism>
<dbReference type="GO" id="GO:0017168">
    <property type="term" value="F:5-oxoprolinase (ATP-hydrolyzing) activity"/>
    <property type="evidence" value="ECO:0007669"/>
    <property type="project" value="TreeGrafter"/>
</dbReference>
<accession>A0A381VIU2</accession>
<feature type="domain" description="Hydantoinase A/oxoprolinase" evidence="1">
    <location>
        <begin position="209"/>
        <end position="490"/>
    </location>
</feature>
<evidence type="ECO:0000259" key="3">
    <source>
        <dbReference type="Pfam" id="PF19278"/>
    </source>
</evidence>
<gene>
    <name evidence="4" type="ORF">METZ01_LOCUS92968</name>
</gene>
<dbReference type="InterPro" id="IPR045079">
    <property type="entry name" value="Oxoprolinase-like"/>
</dbReference>
<feature type="domain" description="Hydantoinase/oxoprolinase N-terminal" evidence="2">
    <location>
        <begin position="20"/>
        <end position="188"/>
    </location>
</feature>
<dbReference type="AlphaFoldDB" id="A0A381VIU2"/>
<protein>
    <recommendedName>
        <fullName evidence="5">Hydantoinase A/oxoprolinase domain-containing protein</fullName>
    </recommendedName>
</protein>
<dbReference type="GO" id="GO:0006749">
    <property type="term" value="P:glutathione metabolic process"/>
    <property type="evidence" value="ECO:0007669"/>
    <property type="project" value="TreeGrafter"/>
</dbReference>
<dbReference type="InterPro" id="IPR008040">
    <property type="entry name" value="Hydant_A_N"/>
</dbReference>
<dbReference type="Pfam" id="PF19278">
    <property type="entry name" value="Hydant_A_C"/>
    <property type="match status" value="1"/>
</dbReference>
<evidence type="ECO:0008006" key="5">
    <source>
        <dbReference type="Google" id="ProtNLM"/>
    </source>
</evidence>
<dbReference type="PANTHER" id="PTHR11365:SF23">
    <property type="entry name" value="HYPOTHETICAL 5-OXOPROLINASE (EUROFUNG)-RELATED"/>
    <property type="match status" value="1"/>
</dbReference>
<dbReference type="PANTHER" id="PTHR11365">
    <property type="entry name" value="5-OXOPROLINASE RELATED"/>
    <property type="match status" value="1"/>
</dbReference>
<dbReference type="Pfam" id="PF01968">
    <property type="entry name" value="Hydantoinase_A"/>
    <property type="match status" value="1"/>
</dbReference>
<reference evidence="4" key="1">
    <citation type="submission" date="2018-05" db="EMBL/GenBank/DDBJ databases">
        <authorList>
            <person name="Lanie J.A."/>
            <person name="Ng W.-L."/>
            <person name="Kazmierczak K.M."/>
            <person name="Andrzejewski T.M."/>
            <person name="Davidsen T.M."/>
            <person name="Wayne K.J."/>
            <person name="Tettelin H."/>
            <person name="Glass J.I."/>
            <person name="Rusch D."/>
            <person name="Podicherti R."/>
            <person name="Tsui H.-C.T."/>
            <person name="Winkler M.E."/>
        </authorList>
    </citation>
    <scope>NUCLEOTIDE SEQUENCE</scope>
</reference>
<evidence type="ECO:0000259" key="2">
    <source>
        <dbReference type="Pfam" id="PF05378"/>
    </source>
</evidence>
<dbReference type="GO" id="GO:0005829">
    <property type="term" value="C:cytosol"/>
    <property type="evidence" value="ECO:0007669"/>
    <property type="project" value="TreeGrafter"/>
</dbReference>
<dbReference type="EMBL" id="UINC01008926">
    <property type="protein sequence ID" value="SVA40114.1"/>
    <property type="molecule type" value="Genomic_DNA"/>
</dbReference>
<dbReference type="Pfam" id="PF05378">
    <property type="entry name" value="Hydant_A_N"/>
    <property type="match status" value="1"/>
</dbReference>
<evidence type="ECO:0000259" key="1">
    <source>
        <dbReference type="Pfam" id="PF01968"/>
    </source>
</evidence>